<dbReference type="Gene3D" id="3.40.50.1820">
    <property type="entry name" value="alpha/beta hydrolase"/>
    <property type="match status" value="1"/>
</dbReference>
<protein>
    <submittedName>
        <fullName evidence="4">PHB depolymerase family esterase</fullName>
    </submittedName>
</protein>
<evidence type="ECO:0000256" key="3">
    <source>
        <dbReference type="SAM" id="SignalP"/>
    </source>
</evidence>
<name>A0AAU0N426_9GAMM</name>
<dbReference type="InterPro" id="IPR010126">
    <property type="entry name" value="Esterase_phb"/>
</dbReference>
<accession>A0AAU0N426</accession>
<evidence type="ECO:0000256" key="2">
    <source>
        <dbReference type="ARBA" id="ARBA00022801"/>
    </source>
</evidence>
<dbReference type="NCBIfam" id="TIGR01840">
    <property type="entry name" value="esterase_phb"/>
    <property type="match status" value="1"/>
</dbReference>
<feature type="chain" id="PRO_5043535223" evidence="3">
    <location>
        <begin position="22"/>
        <end position="319"/>
    </location>
</feature>
<sequence>MKRLNLSLFLAMFLSLPVVKALSTDLTEVTGFGSNPGNLQLFQYVPADMPAGSPLVVVAHGCTQTAQGFADTSGWIQLANTYDFALIFPQTSTANEPLAGCFRTWEPAHQERGSGEPLSVKQMIDYMVSQYALSPAKVFMTGMSSGGHLTNVMLATYPDAIAAGAPQSSFPYKCAMQLKDLASCSNGSKNLTALQWGDLARSGYPDYNGARPRVQIWHGSVDPLIYPSTQHEQLEQWASVHGIDVIADSDEKLVGHPRNFYNTDAGGNRVQTVTIQGLGHAIAVDPGSDAGQCGATGAYAEDVNICAAYWIGNFFGVTQ</sequence>
<dbReference type="EMBL" id="CP137555">
    <property type="protein sequence ID" value="WOX07039.1"/>
    <property type="molecule type" value="Genomic_DNA"/>
</dbReference>
<evidence type="ECO:0000256" key="1">
    <source>
        <dbReference type="ARBA" id="ARBA00022729"/>
    </source>
</evidence>
<evidence type="ECO:0000313" key="5">
    <source>
        <dbReference type="Proteomes" id="UP001302477"/>
    </source>
</evidence>
<dbReference type="InterPro" id="IPR029058">
    <property type="entry name" value="AB_hydrolase_fold"/>
</dbReference>
<proteinExistence type="predicted"/>
<dbReference type="PANTHER" id="PTHR43037:SF1">
    <property type="entry name" value="BLL1128 PROTEIN"/>
    <property type="match status" value="1"/>
</dbReference>
<keyword evidence="5" id="KW-1185">Reference proteome</keyword>
<dbReference type="AlphaFoldDB" id="A0AAU0N426"/>
<dbReference type="Pfam" id="PF10503">
    <property type="entry name" value="Esterase_PHB"/>
    <property type="match status" value="1"/>
</dbReference>
<dbReference type="GO" id="GO:0016787">
    <property type="term" value="F:hydrolase activity"/>
    <property type="evidence" value="ECO:0007669"/>
    <property type="project" value="UniProtKB-KW"/>
</dbReference>
<reference evidence="4 5" key="1">
    <citation type="submission" date="2023-10" db="EMBL/GenBank/DDBJ databases">
        <title>Description of Microbulbifer bruguierae sp. nov., isolated from the sediments of mangrove plant Bruguiera sexangula and comparative genomic analyses of the genus Microbulbifer.</title>
        <authorList>
            <person name="Long M."/>
        </authorList>
    </citation>
    <scope>NUCLEOTIDE SEQUENCE [LARGE SCALE GENOMIC DNA]</scope>
    <source>
        <strain evidence="4 5">SPO729</strain>
    </source>
</reference>
<evidence type="ECO:0000313" key="4">
    <source>
        <dbReference type="EMBL" id="WOX07039.1"/>
    </source>
</evidence>
<dbReference type="GO" id="GO:0005576">
    <property type="term" value="C:extracellular region"/>
    <property type="evidence" value="ECO:0007669"/>
    <property type="project" value="InterPro"/>
</dbReference>
<dbReference type="SUPFAM" id="SSF53474">
    <property type="entry name" value="alpha/beta-Hydrolases"/>
    <property type="match status" value="2"/>
</dbReference>
<organism evidence="4 5">
    <name type="scientific">Microbulbifer pacificus</name>
    <dbReference type="NCBI Taxonomy" id="407164"/>
    <lineage>
        <taxon>Bacteria</taxon>
        <taxon>Pseudomonadati</taxon>
        <taxon>Pseudomonadota</taxon>
        <taxon>Gammaproteobacteria</taxon>
        <taxon>Cellvibrionales</taxon>
        <taxon>Microbulbiferaceae</taxon>
        <taxon>Microbulbifer</taxon>
    </lineage>
</organism>
<feature type="signal peptide" evidence="3">
    <location>
        <begin position="1"/>
        <end position="21"/>
    </location>
</feature>
<keyword evidence="2" id="KW-0378">Hydrolase</keyword>
<dbReference type="Proteomes" id="UP001302477">
    <property type="component" value="Chromosome"/>
</dbReference>
<keyword evidence="1 3" id="KW-0732">Signal</keyword>
<dbReference type="InterPro" id="IPR050955">
    <property type="entry name" value="Plant_Biomass_Hydrol_Est"/>
</dbReference>
<gene>
    <name evidence="4" type="ORF">R5R33_07875</name>
</gene>
<dbReference type="PANTHER" id="PTHR43037">
    <property type="entry name" value="UNNAMED PRODUCT-RELATED"/>
    <property type="match status" value="1"/>
</dbReference>
<dbReference type="KEGG" id="mpaf:R5R33_07875"/>
<dbReference type="RefSeq" id="WP_318955472.1">
    <property type="nucleotide sequence ID" value="NZ_CP137555.1"/>
</dbReference>